<dbReference type="EMBL" id="BMOE01000011">
    <property type="protein sequence ID" value="GGJ82619.1"/>
    <property type="molecule type" value="Genomic_DNA"/>
</dbReference>
<reference evidence="2" key="1">
    <citation type="journal article" date="2014" name="Int. J. Syst. Evol. Microbiol.">
        <title>Complete genome sequence of Corynebacterium casei LMG S-19264T (=DSM 44701T), isolated from a smear-ripened cheese.</title>
        <authorList>
            <consortium name="US DOE Joint Genome Institute (JGI-PGF)"/>
            <person name="Walter F."/>
            <person name="Albersmeier A."/>
            <person name="Kalinowski J."/>
            <person name="Ruckert C."/>
        </authorList>
    </citation>
    <scope>NUCLEOTIDE SEQUENCE</scope>
    <source>
        <strain evidence="2">JCM 14371</strain>
    </source>
</reference>
<proteinExistence type="predicted"/>
<dbReference type="PANTHER" id="PTHR22916:SF3">
    <property type="entry name" value="UDP-GLCNAC:BETAGAL BETA-1,3-N-ACETYLGLUCOSAMINYLTRANSFERASE-LIKE PROTEIN 1"/>
    <property type="match status" value="1"/>
</dbReference>
<organism evidence="2 3">
    <name type="scientific">Deinococcus aquiradiocola</name>
    <dbReference type="NCBI Taxonomy" id="393059"/>
    <lineage>
        <taxon>Bacteria</taxon>
        <taxon>Thermotogati</taxon>
        <taxon>Deinococcota</taxon>
        <taxon>Deinococci</taxon>
        <taxon>Deinococcales</taxon>
        <taxon>Deinococcaceae</taxon>
        <taxon>Deinococcus</taxon>
    </lineage>
</organism>
<keyword evidence="3" id="KW-1185">Reference proteome</keyword>
<dbReference type="AlphaFoldDB" id="A0A917USW0"/>
<dbReference type="Gene3D" id="3.90.550.10">
    <property type="entry name" value="Spore Coat Polysaccharide Biosynthesis Protein SpsA, Chain A"/>
    <property type="match status" value="1"/>
</dbReference>
<evidence type="ECO:0000259" key="1">
    <source>
        <dbReference type="Pfam" id="PF00535"/>
    </source>
</evidence>
<reference evidence="2" key="2">
    <citation type="submission" date="2020-09" db="EMBL/GenBank/DDBJ databases">
        <authorList>
            <person name="Sun Q."/>
            <person name="Ohkuma M."/>
        </authorList>
    </citation>
    <scope>NUCLEOTIDE SEQUENCE</scope>
    <source>
        <strain evidence="2">JCM 14371</strain>
    </source>
</reference>
<comment type="caution">
    <text evidence="2">The sequence shown here is derived from an EMBL/GenBank/DDBJ whole genome shotgun (WGS) entry which is preliminary data.</text>
</comment>
<accession>A0A917USW0</accession>
<dbReference type="Pfam" id="PF00535">
    <property type="entry name" value="Glycos_transf_2"/>
    <property type="match status" value="1"/>
</dbReference>
<dbReference type="SUPFAM" id="SSF53448">
    <property type="entry name" value="Nucleotide-diphospho-sugar transferases"/>
    <property type="match status" value="1"/>
</dbReference>
<dbReference type="RefSeq" id="WP_188963942.1">
    <property type="nucleotide sequence ID" value="NZ_BMOE01000011.1"/>
</dbReference>
<dbReference type="Proteomes" id="UP000635726">
    <property type="component" value="Unassembled WGS sequence"/>
</dbReference>
<evidence type="ECO:0000313" key="3">
    <source>
        <dbReference type="Proteomes" id="UP000635726"/>
    </source>
</evidence>
<dbReference type="CDD" id="cd04196">
    <property type="entry name" value="GT_2_like_d"/>
    <property type="match status" value="1"/>
</dbReference>
<protein>
    <submittedName>
        <fullName evidence="2">Alpha-L-Rha alpha-1,3-L-rhamnosyltransferase</fullName>
    </submittedName>
</protein>
<dbReference type="GO" id="GO:0016758">
    <property type="term" value="F:hexosyltransferase activity"/>
    <property type="evidence" value="ECO:0007669"/>
    <property type="project" value="UniProtKB-ARBA"/>
</dbReference>
<sequence>MKPKVSVCMASYNGEKYIGSQIRSIILQISSQDEIIIVDDNSKDNTVAVIESFKDIRIKVIKNEKNLGVLKSFAKAIEYSTGDYIFLSDQDDIWLPGKIVKMLSAMRSSEKMVCLSDAYILNENGKCEETFLKSRNVSRNLLGAMYKNFFIGCCMAFDKKIKSKILPFPSNINMHDQWIGVVSLVMDSFVLVNEPLILYRRHSNNVTSMKRGDITSIIRKRSSVIGQVLIAMYRKSRKI</sequence>
<feature type="domain" description="Glycosyltransferase 2-like" evidence="1">
    <location>
        <begin position="6"/>
        <end position="162"/>
    </location>
</feature>
<gene>
    <name evidence="2" type="ORF">GCM10008939_28180</name>
</gene>
<dbReference type="PANTHER" id="PTHR22916">
    <property type="entry name" value="GLYCOSYLTRANSFERASE"/>
    <property type="match status" value="1"/>
</dbReference>
<evidence type="ECO:0000313" key="2">
    <source>
        <dbReference type="EMBL" id="GGJ82619.1"/>
    </source>
</evidence>
<name>A0A917USW0_9DEIO</name>
<dbReference type="InterPro" id="IPR001173">
    <property type="entry name" value="Glyco_trans_2-like"/>
</dbReference>
<dbReference type="InterPro" id="IPR029044">
    <property type="entry name" value="Nucleotide-diphossugar_trans"/>
</dbReference>